<feature type="compositionally biased region" description="Low complexity" evidence="3">
    <location>
        <begin position="121"/>
        <end position="141"/>
    </location>
</feature>
<dbReference type="AlphaFoldDB" id="A0A8K1CRR0"/>
<dbReference type="SMART" id="SM00490">
    <property type="entry name" value="HELICc"/>
    <property type="match status" value="1"/>
</dbReference>
<dbReference type="GO" id="GO:0043138">
    <property type="term" value="F:3'-5' DNA helicase activity"/>
    <property type="evidence" value="ECO:0007669"/>
    <property type="project" value="TreeGrafter"/>
</dbReference>
<keyword evidence="2" id="KW-0067">ATP-binding</keyword>
<dbReference type="Gene3D" id="3.40.50.300">
    <property type="entry name" value="P-loop containing nucleotide triphosphate hydrolases"/>
    <property type="match status" value="2"/>
</dbReference>
<comment type="caution">
    <text evidence="6">The sequence shown here is derived from an EMBL/GenBank/DDBJ whole genome shotgun (WGS) entry which is preliminary data.</text>
</comment>
<dbReference type="SMART" id="SM00487">
    <property type="entry name" value="DEXDc"/>
    <property type="match status" value="1"/>
</dbReference>
<dbReference type="InterPro" id="IPR018973">
    <property type="entry name" value="MZB"/>
</dbReference>
<gene>
    <name evidence="6" type="ORF">Poli38472_012234</name>
</gene>
<evidence type="ECO:0000313" key="6">
    <source>
        <dbReference type="EMBL" id="TMW67118.1"/>
    </source>
</evidence>
<dbReference type="CDD" id="cd17923">
    <property type="entry name" value="DEXHc_Hrq1-like"/>
    <property type="match status" value="1"/>
</dbReference>
<dbReference type="GO" id="GO:0005524">
    <property type="term" value="F:ATP binding"/>
    <property type="evidence" value="ECO:0007669"/>
    <property type="project" value="UniProtKB-KW"/>
</dbReference>
<keyword evidence="1" id="KW-0547">Nucleotide-binding</keyword>
<dbReference type="PANTHER" id="PTHR47957:SF3">
    <property type="entry name" value="ATP-DEPENDENT HELICASE HRQ1"/>
    <property type="match status" value="1"/>
</dbReference>
<evidence type="ECO:0000259" key="5">
    <source>
        <dbReference type="PROSITE" id="PS51194"/>
    </source>
</evidence>
<feature type="domain" description="Helicase C-terminal" evidence="5">
    <location>
        <begin position="484"/>
        <end position="643"/>
    </location>
</feature>
<dbReference type="Pfam" id="PF00271">
    <property type="entry name" value="Helicase_C"/>
    <property type="match status" value="1"/>
</dbReference>
<sequence length="1007" mass="112801">MERKFQLVDAAYCFLTRHKATPSIRNVLQMASSLGGEAITQTELREMAAIAPELLQLRALQPKQVQHRDDLFCDRPKAPDELEVMSFPSLPQISQRVVAKRLKIFTEALKHRSNGDPELTAEPPAAAEQSPQPQASEPPVAVDEDPINSSMWVQLLKGMDIYRNQIVHIESRPSRPAQYRSLESLTLPSAVVGALEKRGIKQLYSHQLESIQATMKGENVVLSTSTASGKSLAFNIPTLSWLLEDPQSTFLYFFPTKALAQDQIKSLRQFLHATGLPEHYCATFDGDTPMKARSMLIRKTQIFLTNPDIMHLSILPKHTQWKRVLANLKLVVVDEAHVYRGVFGAHVANVFRRFFRLCALYGSNPRVICCSATVRNPKGHFRMLIPRLPPQDSENAPPNFAFFHERPLCVITQDGASAGEKIFCIWNPKAANDTGAVTKTADPKPNVSTPRKRKRLIEEVMSTDATNDENKSEISSHSTSSIFQSAKIFARLVEEEIHTILFCKGRKLSELVLMSTHSVLGERAETRALIKRVHSYRGGYSPEDRRRIERQLFQGDLLGVIATNALELGIDIGEIDCSMHLGLPTSVASLWQQAGRAGRKHTQQSLALIVCFDSPLDQHFARHGRDLFTMEPEAVTLNPNNSKIVAPHLLCAAHEHALYDRRSGLEYVDRFIFGSDVDASADADSEPASVPQLIRDMLSRQHLYRQSNGDGGGYRVHSCAPKEIRSLSLRCISDIVYKVLTDDAEHVLLDEIPGERVFFQVYPTAVYLHQGREYIITRLDVDQKIAFARRCHQPLTYFTSCRDWTEVDVVKVQERTKWIGSAPEPVFVCLGQVSVNTSVFGSTLLEKKTMRVLHTNEFSLPSMQGFGNALWLEVPNELRVRVESASFVWSGALHGVGHLLLAVVPLFVLCDAGDIDSEHYNPFERRSRPNRITIYEHREGGSGIVEEIVRSLPAILFKAWTIADECSCIVGCPSCIHSAQCTEYNNVLDKRGSLIVLEHLVEAITSS</sequence>
<dbReference type="InterPro" id="IPR011545">
    <property type="entry name" value="DEAD/DEAH_box_helicase_dom"/>
</dbReference>
<dbReference type="PANTHER" id="PTHR47957">
    <property type="entry name" value="ATP-DEPENDENT HELICASE HRQ1"/>
    <property type="match status" value="1"/>
</dbReference>
<evidence type="ECO:0000256" key="3">
    <source>
        <dbReference type="SAM" id="MobiDB-lite"/>
    </source>
</evidence>
<name>A0A8K1CRR0_PYTOL</name>
<dbReference type="Pfam" id="PF09369">
    <property type="entry name" value="MZB"/>
    <property type="match status" value="1"/>
</dbReference>
<feature type="region of interest" description="Disordered" evidence="3">
    <location>
        <begin position="113"/>
        <end position="144"/>
    </location>
</feature>
<keyword evidence="7" id="KW-1185">Reference proteome</keyword>
<dbReference type="GO" id="GO:0005634">
    <property type="term" value="C:nucleus"/>
    <property type="evidence" value="ECO:0007669"/>
    <property type="project" value="TreeGrafter"/>
</dbReference>
<dbReference type="InterPro" id="IPR027417">
    <property type="entry name" value="P-loop_NTPase"/>
</dbReference>
<organism evidence="6 7">
    <name type="scientific">Pythium oligandrum</name>
    <name type="common">Mycoparasitic fungus</name>
    <dbReference type="NCBI Taxonomy" id="41045"/>
    <lineage>
        <taxon>Eukaryota</taxon>
        <taxon>Sar</taxon>
        <taxon>Stramenopiles</taxon>
        <taxon>Oomycota</taxon>
        <taxon>Peronosporomycetes</taxon>
        <taxon>Pythiales</taxon>
        <taxon>Pythiaceae</taxon>
        <taxon>Pythium</taxon>
    </lineage>
</organism>
<proteinExistence type="predicted"/>
<dbReference type="GO" id="GO:0036297">
    <property type="term" value="P:interstrand cross-link repair"/>
    <property type="evidence" value="ECO:0007669"/>
    <property type="project" value="TreeGrafter"/>
</dbReference>
<protein>
    <submittedName>
        <fullName evidence="6">Uncharacterized protein</fullName>
    </submittedName>
</protein>
<dbReference type="EMBL" id="SPLM01000005">
    <property type="protein sequence ID" value="TMW67118.1"/>
    <property type="molecule type" value="Genomic_DNA"/>
</dbReference>
<dbReference type="InterPro" id="IPR001650">
    <property type="entry name" value="Helicase_C-like"/>
</dbReference>
<dbReference type="Proteomes" id="UP000794436">
    <property type="component" value="Unassembled WGS sequence"/>
</dbReference>
<evidence type="ECO:0000256" key="1">
    <source>
        <dbReference type="ARBA" id="ARBA00022741"/>
    </source>
</evidence>
<dbReference type="PROSITE" id="PS51192">
    <property type="entry name" value="HELICASE_ATP_BIND_1"/>
    <property type="match status" value="1"/>
</dbReference>
<dbReference type="GO" id="GO:0003676">
    <property type="term" value="F:nucleic acid binding"/>
    <property type="evidence" value="ECO:0007669"/>
    <property type="project" value="InterPro"/>
</dbReference>
<dbReference type="CDD" id="cd18797">
    <property type="entry name" value="SF2_C_Hrq"/>
    <property type="match status" value="1"/>
</dbReference>
<dbReference type="PROSITE" id="PS51194">
    <property type="entry name" value="HELICASE_CTER"/>
    <property type="match status" value="1"/>
</dbReference>
<evidence type="ECO:0000313" key="7">
    <source>
        <dbReference type="Proteomes" id="UP000794436"/>
    </source>
</evidence>
<accession>A0A8K1CRR0</accession>
<dbReference type="Pfam" id="PF00270">
    <property type="entry name" value="DEAD"/>
    <property type="match status" value="1"/>
</dbReference>
<dbReference type="GO" id="GO:0006289">
    <property type="term" value="P:nucleotide-excision repair"/>
    <property type="evidence" value="ECO:0007669"/>
    <property type="project" value="TreeGrafter"/>
</dbReference>
<feature type="domain" description="Helicase ATP-binding" evidence="4">
    <location>
        <begin position="211"/>
        <end position="392"/>
    </location>
</feature>
<reference evidence="6" key="1">
    <citation type="submission" date="2019-03" db="EMBL/GenBank/DDBJ databases">
        <title>Long read genome sequence of the mycoparasitic Pythium oligandrum ATCC 38472 isolated from sugarbeet rhizosphere.</title>
        <authorList>
            <person name="Gaulin E."/>
        </authorList>
    </citation>
    <scope>NUCLEOTIDE SEQUENCE</scope>
    <source>
        <strain evidence="6">ATCC 38472_TT</strain>
    </source>
</reference>
<evidence type="ECO:0000256" key="2">
    <source>
        <dbReference type="ARBA" id="ARBA00022840"/>
    </source>
</evidence>
<dbReference type="OrthoDB" id="18781at2759"/>
<evidence type="ECO:0000259" key="4">
    <source>
        <dbReference type="PROSITE" id="PS51192"/>
    </source>
</evidence>
<dbReference type="InterPro" id="IPR014001">
    <property type="entry name" value="Helicase_ATP-bd"/>
</dbReference>
<dbReference type="SUPFAM" id="SSF52540">
    <property type="entry name" value="P-loop containing nucleoside triphosphate hydrolases"/>
    <property type="match status" value="2"/>
</dbReference>